<evidence type="ECO:0000313" key="3">
    <source>
        <dbReference type="Proteomes" id="UP000469011"/>
    </source>
</evidence>
<proteinExistence type="predicted"/>
<keyword evidence="3" id="KW-1185">Reference proteome</keyword>
<organism evidence="2 3">
    <name type="scientific">Jiella pacifica</name>
    <dbReference type="NCBI Taxonomy" id="2696469"/>
    <lineage>
        <taxon>Bacteria</taxon>
        <taxon>Pseudomonadati</taxon>
        <taxon>Pseudomonadota</taxon>
        <taxon>Alphaproteobacteria</taxon>
        <taxon>Hyphomicrobiales</taxon>
        <taxon>Aurantimonadaceae</taxon>
        <taxon>Jiella</taxon>
    </lineage>
</organism>
<feature type="chain" id="PRO_5027059052" description="DUF945 domain-containing protein" evidence="1">
    <location>
        <begin position="26"/>
        <end position="398"/>
    </location>
</feature>
<evidence type="ECO:0008006" key="4">
    <source>
        <dbReference type="Google" id="ProtNLM"/>
    </source>
</evidence>
<protein>
    <recommendedName>
        <fullName evidence="4">DUF945 domain-containing protein</fullName>
    </recommendedName>
</protein>
<sequence>MSAKTTVSLTTTAIALLFGSTAAFAADANAFGERLKAVAAEQNMTLAYDSASSEGDDVVLSGLTATPEGEEPAKLGDITFEDVTGSTAEGWKVARVPIADVDVTEDDTHTTVTGISIEGLELLPADRSSLPPAKQMSALYFDKAGIESLSVEEKGTKVFDLSGASIENTINDDDTFSSDFDFGSFNADFSTADPETVKTMGDLGYTKMSGGIEGSANWDPKTGTVTLDPFEIDVENAGNLSFTYEMSGYTPAFIQSMQQISQQMRQNPEADQNGGMAMMGLMSQLSLGSADITFTDDSLTKKLLDYYAEKQGTTPDQLVQQVQAMVPAALAQLNNPEFQSKVSDAVSTFLKDPKSLSISVDPETPVPAMQIMGAAMGAPQTLPQVLSLDVTANDATGD</sequence>
<dbReference type="EMBL" id="JAAAMG010000006">
    <property type="protein sequence ID" value="NDW04552.1"/>
    <property type="molecule type" value="Genomic_DNA"/>
</dbReference>
<evidence type="ECO:0000313" key="2">
    <source>
        <dbReference type="EMBL" id="NDW04552.1"/>
    </source>
</evidence>
<gene>
    <name evidence="2" type="ORF">GTK09_08940</name>
</gene>
<comment type="caution">
    <text evidence="2">The sequence shown here is derived from an EMBL/GenBank/DDBJ whole genome shotgun (WGS) entry which is preliminary data.</text>
</comment>
<dbReference type="RefSeq" id="WP_163462814.1">
    <property type="nucleotide sequence ID" value="NZ_JAAAMG010000006.1"/>
</dbReference>
<feature type="signal peptide" evidence="1">
    <location>
        <begin position="1"/>
        <end position="25"/>
    </location>
</feature>
<evidence type="ECO:0000256" key="1">
    <source>
        <dbReference type="SAM" id="SignalP"/>
    </source>
</evidence>
<dbReference type="Proteomes" id="UP000469011">
    <property type="component" value="Unassembled WGS sequence"/>
</dbReference>
<name>A0A6N9T1T1_9HYPH</name>
<reference evidence="2 3" key="1">
    <citation type="submission" date="2020-01" db="EMBL/GenBank/DDBJ databases">
        <title>Jiella pacifica sp. nov.</title>
        <authorList>
            <person name="Xue Z."/>
            <person name="Zhu S."/>
            <person name="Chen J."/>
            <person name="Yang J."/>
        </authorList>
    </citation>
    <scope>NUCLEOTIDE SEQUENCE [LARGE SCALE GENOMIC DNA]</scope>
    <source>
        <strain evidence="2 3">40Bstr34</strain>
    </source>
</reference>
<dbReference type="AlphaFoldDB" id="A0A6N9T1T1"/>
<keyword evidence="1" id="KW-0732">Signal</keyword>
<accession>A0A6N9T1T1</accession>